<dbReference type="PROSITE" id="PS50045">
    <property type="entry name" value="SIGMA54_INTERACT_4"/>
    <property type="match status" value="1"/>
</dbReference>
<organism evidence="12 13">
    <name type="scientific">Gemmobacter fulvus</name>
    <dbReference type="NCBI Taxonomy" id="2840474"/>
    <lineage>
        <taxon>Bacteria</taxon>
        <taxon>Pseudomonadati</taxon>
        <taxon>Pseudomonadota</taxon>
        <taxon>Alphaproteobacteria</taxon>
        <taxon>Rhodobacterales</taxon>
        <taxon>Paracoccaceae</taxon>
        <taxon>Gemmobacter</taxon>
    </lineage>
</organism>
<dbReference type="SUPFAM" id="SSF46689">
    <property type="entry name" value="Homeodomain-like"/>
    <property type="match status" value="1"/>
</dbReference>
<dbReference type="InterPro" id="IPR003593">
    <property type="entry name" value="AAA+_ATPase"/>
</dbReference>
<keyword evidence="12" id="KW-0614">Plasmid</keyword>
<dbReference type="Pfam" id="PF25601">
    <property type="entry name" value="AAA_lid_14"/>
    <property type="match status" value="1"/>
</dbReference>
<keyword evidence="4" id="KW-0547">Nucleotide-binding</keyword>
<comment type="subunit">
    <text evidence="2">Interacts with sigma-54.</text>
</comment>
<dbReference type="Gene3D" id="3.30.450.40">
    <property type="match status" value="1"/>
</dbReference>
<dbReference type="PROSITE" id="PS00675">
    <property type="entry name" value="SIGMA54_INTERACT_1"/>
    <property type="match status" value="1"/>
</dbReference>
<dbReference type="Pfam" id="PF01590">
    <property type="entry name" value="GAF"/>
    <property type="match status" value="1"/>
</dbReference>
<protein>
    <recommendedName>
        <fullName evidence="3">Nif-specific regulatory protein</fullName>
    </recommendedName>
</protein>
<evidence type="ECO:0000256" key="1">
    <source>
        <dbReference type="ARBA" id="ARBA00002167"/>
    </source>
</evidence>
<dbReference type="InterPro" id="IPR003018">
    <property type="entry name" value="GAF"/>
</dbReference>
<dbReference type="GO" id="GO:0000160">
    <property type="term" value="P:phosphorelay signal transduction system"/>
    <property type="evidence" value="ECO:0007669"/>
    <property type="project" value="UniProtKB-KW"/>
</dbReference>
<accession>A0A975S336</accession>
<dbReference type="CDD" id="cd00009">
    <property type="entry name" value="AAA"/>
    <property type="match status" value="1"/>
</dbReference>
<dbReference type="GO" id="GO:0006355">
    <property type="term" value="P:regulation of DNA-templated transcription"/>
    <property type="evidence" value="ECO:0007669"/>
    <property type="project" value="InterPro"/>
</dbReference>
<evidence type="ECO:0000256" key="7">
    <source>
        <dbReference type="ARBA" id="ARBA00023015"/>
    </source>
</evidence>
<evidence type="ECO:0000256" key="8">
    <source>
        <dbReference type="ARBA" id="ARBA00023125"/>
    </source>
</evidence>
<dbReference type="InterPro" id="IPR025662">
    <property type="entry name" value="Sigma_54_int_dom_ATP-bd_1"/>
</dbReference>
<comment type="function">
    <text evidence="1">Required for activation of most nif operons, which are directly involved in nitrogen fixation.</text>
</comment>
<dbReference type="Pfam" id="PF02954">
    <property type="entry name" value="HTH_8"/>
    <property type="match status" value="1"/>
</dbReference>
<evidence type="ECO:0000313" key="13">
    <source>
        <dbReference type="Proteomes" id="UP000679352"/>
    </source>
</evidence>
<dbReference type="InterPro" id="IPR029016">
    <property type="entry name" value="GAF-like_dom_sf"/>
</dbReference>
<proteinExistence type="predicted"/>
<dbReference type="Gene3D" id="1.10.10.60">
    <property type="entry name" value="Homeodomain-like"/>
    <property type="match status" value="1"/>
</dbReference>
<keyword evidence="6" id="KW-0902">Two-component regulatory system</keyword>
<gene>
    <name evidence="12" type="ORF">KM031_19635</name>
</gene>
<dbReference type="PRINTS" id="PR01590">
    <property type="entry name" value="HTHFIS"/>
</dbReference>
<dbReference type="InterPro" id="IPR025944">
    <property type="entry name" value="Sigma_54_int_dom_CS"/>
</dbReference>
<dbReference type="PANTHER" id="PTHR32071">
    <property type="entry name" value="TRANSCRIPTIONAL REGULATORY PROTEIN"/>
    <property type="match status" value="1"/>
</dbReference>
<evidence type="ECO:0000256" key="6">
    <source>
        <dbReference type="ARBA" id="ARBA00023012"/>
    </source>
</evidence>
<dbReference type="PANTHER" id="PTHR32071:SF81">
    <property type="entry name" value="PROPIONATE CATABOLISM OPERON REGULATORY PROTEIN"/>
    <property type="match status" value="1"/>
</dbReference>
<dbReference type="Proteomes" id="UP000679352">
    <property type="component" value="Plasmid p2"/>
</dbReference>
<dbReference type="Pfam" id="PF00158">
    <property type="entry name" value="Sigma54_activat"/>
    <property type="match status" value="1"/>
</dbReference>
<dbReference type="SMART" id="SM00382">
    <property type="entry name" value="AAA"/>
    <property type="match status" value="1"/>
</dbReference>
<evidence type="ECO:0000256" key="4">
    <source>
        <dbReference type="ARBA" id="ARBA00022741"/>
    </source>
</evidence>
<keyword evidence="9" id="KW-0010">Activator</keyword>
<dbReference type="InterPro" id="IPR002197">
    <property type="entry name" value="HTH_Fis"/>
</dbReference>
<evidence type="ECO:0000313" key="12">
    <source>
        <dbReference type="EMBL" id="QWK92794.1"/>
    </source>
</evidence>
<keyword evidence="7" id="KW-0805">Transcription regulation</keyword>
<geneLocation type="plasmid" evidence="12 13">
    <name>p2</name>
</geneLocation>
<evidence type="ECO:0000256" key="5">
    <source>
        <dbReference type="ARBA" id="ARBA00022840"/>
    </source>
</evidence>
<dbReference type="AlphaFoldDB" id="A0A975S336"/>
<feature type="domain" description="Sigma-54 factor interaction" evidence="11">
    <location>
        <begin position="332"/>
        <end position="563"/>
    </location>
</feature>
<dbReference type="GO" id="GO:0005524">
    <property type="term" value="F:ATP binding"/>
    <property type="evidence" value="ECO:0007669"/>
    <property type="project" value="UniProtKB-KW"/>
</dbReference>
<evidence type="ECO:0000256" key="10">
    <source>
        <dbReference type="ARBA" id="ARBA00023163"/>
    </source>
</evidence>
<dbReference type="InterPro" id="IPR009057">
    <property type="entry name" value="Homeodomain-like_sf"/>
</dbReference>
<dbReference type="InterPro" id="IPR002078">
    <property type="entry name" value="Sigma_54_int"/>
</dbReference>
<evidence type="ECO:0000256" key="2">
    <source>
        <dbReference type="ARBA" id="ARBA00011135"/>
    </source>
</evidence>
<reference evidence="12" key="1">
    <citation type="submission" date="2021-06" db="EMBL/GenBank/DDBJ databases">
        <authorList>
            <person name="Lee C.-S."/>
            <person name="Jin L."/>
        </authorList>
    </citation>
    <scope>NUCLEOTIDE SEQUENCE</scope>
    <source>
        <strain evidence="12">Con5</strain>
        <plasmid evidence="12">p2</plasmid>
    </source>
</reference>
<evidence type="ECO:0000259" key="11">
    <source>
        <dbReference type="PROSITE" id="PS50045"/>
    </source>
</evidence>
<dbReference type="PROSITE" id="PS00688">
    <property type="entry name" value="SIGMA54_INTERACT_3"/>
    <property type="match status" value="1"/>
</dbReference>
<keyword evidence="10" id="KW-0804">Transcription</keyword>
<dbReference type="Gene3D" id="3.40.50.300">
    <property type="entry name" value="P-loop containing nucleotide triphosphate hydrolases"/>
    <property type="match status" value="1"/>
</dbReference>
<keyword evidence="13" id="KW-1185">Reference proteome</keyword>
<dbReference type="EMBL" id="CP076363">
    <property type="protein sequence ID" value="QWK92794.1"/>
    <property type="molecule type" value="Genomic_DNA"/>
</dbReference>
<evidence type="ECO:0000256" key="3">
    <source>
        <dbReference type="ARBA" id="ARBA00015308"/>
    </source>
</evidence>
<dbReference type="GO" id="GO:0043565">
    <property type="term" value="F:sequence-specific DNA binding"/>
    <property type="evidence" value="ECO:0007669"/>
    <property type="project" value="InterPro"/>
</dbReference>
<dbReference type="SUPFAM" id="SSF55781">
    <property type="entry name" value="GAF domain-like"/>
    <property type="match status" value="1"/>
</dbReference>
<dbReference type="FunFam" id="3.40.50.300:FF:000006">
    <property type="entry name" value="DNA-binding transcriptional regulator NtrC"/>
    <property type="match status" value="1"/>
</dbReference>
<dbReference type="Gene3D" id="1.10.8.60">
    <property type="match status" value="1"/>
</dbReference>
<keyword evidence="8" id="KW-0238">DNA-binding</keyword>
<sequence>MRAWEDLLTYRDLERTRSAGVRSEILESWCRSLELGIDALADFAPLDHADERLTQAREENAALRSAARLPFAKIGALLSEADALLILTDAKGMILDQIGDCRTQDAAQAIHLIQGCAWDEAMIGTNGIGTALRTGQPVVVHGSEHFCQGIKGWTCAAAPIRDPFDQRVLGAVDLSGPPGIFRPHNVALVAAVAREIEVALAERQEMERVRLLEAFLDTGASRSKTDGVVILDRIGRVIYHRQSPARRGCDLALGRQLIALSDAMSDGDIAKALPPPLRASGVNRLMLDGAFSGAALILPSNPRAALSAAPVAPTAPVRIAPRAGTEEEALLMIGTAPKYLEAMDLARRAAAAGAPVLIQGETGAGKELFARLVHAGSGRKSGAPFVTVNCGAISVDLFGSELFGHVAGAFTGAARDGKPGKFELADGGVLCLDEIGEMPLELQPYLLRVLEQRAIYRVGCAKRRPVDVQLVAMTNRDLGLEVETGRFRRDLFYRIGTVTIDVPPLRERGCDIPVLATHFNQRVAARLGRPPLTLDDAVMEQLLAYRWPGNVRELRNLFERLHLMSVDGQVTLEDLPRNMQTLPEPPAVPAKAVIEPDPVSLTDMECQAIRRALVSEAGNMTRVAAALGISRPTLYRKLKLYGIRRTYE</sequence>
<dbReference type="SUPFAM" id="SSF52540">
    <property type="entry name" value="P-loop containing nucleoside triphosphate hydrolases"/>
    <property type="match status" value="1"/>
</dbReference>
<keyword evidence="5" id="KW-0067">ATP-binding</keyword>
<evidence type="ECO:0000256" key="9">
    <source>
        <dbReference type="ARBA" id="ARBA00023159"/>
    </source>
</evidence>
<dbReference type="InterPro" id="IPR058031">
    <property type="entry name" value="AAA_lid_NorR"/>
</dbReference>
<name>A0A975S336_9RHOB</name>
<dbReference type="KEGG" id="gfu:KM031_19635"/>
<dbReference type="InterPro" id="IPR027417">
    <property type="entry name" value="P-loop_NTPase"/>
</dbReference>